<dbReference type="RefSeq" id="WP_407341005.1">
    <property type="nucleotide sequence ID" value="NZ_CP136862.1"/>
</dbReference>
<dbReference type="InterPro" id="IPR034904">
    <property type="entry name" value="FSCA_dom_sf"/>
</dbReference>
<sequence>MLNSVQKVDVKDDGAAVQDAADGADLVAIERRKIIEATLASIRPNLQRDKGDCELIDVQGDKVFVRMTGACVGCQLSSMTLNGVQAKLVEATGRMIRVIPVGGNLPHL</sequence>
<evidence type="ECO:0000259" key="1">
    <source>
        <dbReference type="Pfam" id="PF01106"/>
    </source>
</evidence>
<feature type="domain" description="NIF system FeS cluster assembly NifU C-terminal" evidence="1">
    <location>
        <begin position="35"/>
        <end position="99"/>
    </location>
</feature>
<name>A0ABZ0HXW8_9HYPH</name>
<dbReference type="Pfam" id="PF01106">
    <property type="entry name" value="NifU"/>
    <property type="match status" value="1"/>
</dbReference>
<proteinExistence type="predicted"/>
<evidence type="ECO:0000313" key="3">
    <source>
        <dbReference type="Proteomes" id="UP001626536"/>
    </source>
</evidence>
<protein>
    <submittedName>
        <fullName evidence="2">NifU family protein</fullName>
    </submittedName>
</protein>
<dbReference type="SUPFAM" id="SSF117916">
    <property type="entry name" value="Fe-S cluster assembly (FSCA) domain-like"/>
    <property type="match status" value="1"/>
</dbReference>
<keyword evidence="3" id="KW-1185">Reference proteome</keyword>
<accession>A0ABZ0HXW8</accession>
<organism evidence="2 3">
    <name type="scientific">Methylocapsa polymorpha</name>
    <dbReference type="NCBI Taxonomy" id="3080828"/>
    <lineage>
        <taxon>Bacteria</taxon>
        <taxon>Pseudomonadati</taxon>
        <taxon>Pseudomonadota</taxon>
        <taxon>Alphaproteobacteria</taxon>
        <taxon>Hyphomicrobiales</taxon>
        <taxon>Beijerinckiaceae</taxon>
        <taxon>Methylocapsa</taxon>
    </lineage>
</organism>
<reference evidence="2 3" key="1">
    <citation type="submission" date="2023-10" db="EMBL/GenBank/DDBJ databases">
        <title>Novel methanotroph of the genus Methylocapsa from a subarctic wetland.</title>
        <authorList>
            <person name="Belova S.E."/>
            <person name="Oshkin I.Y."/>
            <person name="Miroshnikov K."/>
            <person name="Dedysh S.N."/>
        </authorList>
    </citation>
    <scope>NUCLEOTIDE SEQUENCE [LARGE SCALE GENOMIC DNA]</scope>
    <source>
        <strain evidence="2 3">RX1</strain>
    </source>
</reference>
<dbReference type="EMBL" id="CP136862">
    <property type="protein sequence ID" value="WOJ91409.1"/>
    <property type="molecule type" value="Genomic_DNA"/>
</dbReference>
<dbReference type="Proteomes" id="UP001626536">
    <property type="component" value="Chromosome"/>
</dbReference>
<dbReference type="InterPro" id="IPR001075">
    <property type="entry name" value="NIF_FeS_clus_asmbl_NifU_C"/>
</dbReference>
<evidence type="ECO:0000313" key="2">
    <source>
        <dbReference type="EMBL" id="WOJ91409.1"/>
    </source>
</evidence>
<gene>
    <name evidence="2" type="ORF">RZS28_09210</name>
</gene>
<dbReference type="Gene3D" id="3.30.300.130">
    <property type="entry name" value="Fe-S cluster assembly (FSCA)"/>
    <property type="match status" value="1"/>
</dbReference>